<dbReference type="GO" id="GO:0007268">
    <property type="term" value="P:chemical synaptic transmission"/>
    <property type="evidence" value="ECO:0000318"/>
    <property type="project" value="GO_Central"/>
</dbReference>
<evidence type="ECO:0000256" key="9">
    <source>
        <dbReference type="SAM" id="Phobius"/>
    </source>
</evidence>
<organism evidence="11 12">
    <name type="scientific">Nematostella vectensis</name>
    <name type="common">Starlet sea anemone</name>
    <dbReference type="NCBI Taxonomy" id="45351"/>
    <lineage>
        <taxon>Eukaryota</taxon>
        <taxon>Metazoa</taxon>
        <taxon>Cnidaria</taxon>
        <taxon>Anthozoa</taxon>
        <taxon>Hexacorallia</taxon>
        <taxon>Actiniaria</taxon>
        <taxon>Edwardsiidae</taxon>
        <taxon>Nematostella</taxon>
    </lineage>
</organism>
<dbReference type="Proteomes" id="UP000001593">
    <property type="component" value="Unassembled WGS sequence"/>
</dbReference>
<dbReference type="STRING" id="45351.A7RL19"/>
<evidence type="ECO:0000313" key="12">
    <source>
        <dbReference type="Proteomes" id="UP000001593"/>
    </source>
</evidence>
<keyword evidence="7" id="KW-0675">Receptor</keyword>
<dbReference type="OMA" id="HENTESM"/>
<gene>
    <name evidence="11" type="ORF">NEMVEDRAFT_v1g64982</name>
</gene>
<dbReference type="GO" id="GO:0004993">
    <property type="term" value="F:G protein-coupled serotonin receptor activity"/>
    <property type="evidence" value="ECO:0000318"/>
    <property type="project" value="GO_Central"/>
</dbReference>
<keyword evidence="6 9" id="KW-0472">Membrane</keyword>
<dbReference type="InterPro" id="IPR050569">
    <property type="entry name" value="TAAR"/>
</dbReference>
<dbReference type="GO" id="GO:0030425">
    <property type="term" value="C:dendrite"/>
    <property type="evidence" value="ECO:0000318"/>
    <property type="project" value="GO_Central"/>
</dbReference>
<reference evidence="11 12" key="1">
    <citation type="journal article" date="2007" name="Science">
        <title>Sea anemone genome reveals ancestral eumetazoan gene repertoire and genomic organization.</title>
        <authorList>
            <person name="Putnam N.H."/>
            <person name="Srivastava M."/>
            <person name="Hellsten U."/>
            <person name="Dirks B."/>
            <person name="Chapman J."/>
            <person name="Salamov A."/>
            <person name="Terry A."/>
            <person name="Shapiro H."/>
            <person name="Lindquist E."/>
            <person name="Kapitonov V.V."/>
            <person name="Jurka J."/>
            <person name="Genikhovich G."/>
            <person name="Grigoriev I.V."/>
            <person name="Lucas S.M."/>
            <person name="Steele R.E."/>
            <person name="Finnerty J.R."/>
            <person name="Technau U."/>
            <person name="Martindale M.Q."/>
            <person name="Rokhsar D.S."/>
        </authorList>
    </citation>
    <scope>NUCLEOTIDE SEQUENCE [LARGE SCALE GENOMIC DNA]</scope>
    <source>
        <strain evidence="12">CH2 X CH6</strain>
    </source>
</reference>
<evidence type="ECO:0000256" key="6">
    <source>
        <dbReference type="ARBA" id="ARBA00023136"/>
    </source>
</evidence>
<dbReference type="PhylomeDB" id="A7RL19"/>
<dbReference type="Pfam" id="PF00001">
    <property type="entry name" value="7tm_1"/>
    <property type="match status" value="1"/>
</dbReference>
<keyword evidence="4 9" id="KW-1133">Transmembrane helix</keyword>
<feature type="transmembrane region" description="Helical" evidence="9">
    <location>
        <begin position="152"/>
        <end position="176"/>
    </location>
</feature>
<keyword evidence="8" id="KW-0807">Transducer</keyword>
<dbReference type="GO" id="GO:0005886">
    <property type="term" value="C:plasma membrane"/>
    <property type="evidence" value="ECO:0000318"/>
    <property type="project" value="GO_Central"/>
</dbReference>
<dbReference type="Gene3D" id="1.20.1070.10">
    <property type="entry name" value="Rhodopsin 7-helix transmembrane proteins"/>
    <property type="match status" value="1"/>
</dbReference>
<dbReference type="AlphaFoldDB" id="A7RL19"/>
<keyword evidence="12" id="KW-1185">Reference proteome</keyword>
<dbReference type="InterPro" id="IPR017452">
    <property type="entry name" value="GPCR_Rhodpsn_7TM"/>
</dbReference>
<feature type="transmembrane region" description="Helical" evidence="9">
    <location>
        <begin position="65"/>
        <end position="87"/>
    </location>
</feature>
<evidence type="ECO:0000313" key="11">
    <source>
        <dbReference type="EMBL" id="EDO47859.1"/>
    </source>
</evidence>
<dbReference type="SUPFAM" id="SSF81321">
    <property type="entry name" value="Family A G protein-coupled receptor-like"/>
    <property type="match status" value="1"/>
</dbReference>
<feature type="non-terminal residue" evidence="11">
    <location>
        <position position="183"/>
    </location>
</feature>
<accession>A7RL19</accession>
<evidence type="ECO:0000256" key="4">
    <source>
        <dbReference type="ARBA" id="ARBA00022989"/>
    </source>
</evidence>
<dbReference type="GO" id="GO:0030594">
    <property type="term" value="F:neurotransmitter receptor activity"/>
    <property type="evidence" value="ECO:0000318"/>
    <property type="project" value="GO_Central"/>
</dbReference>
<dbReference type="EMBL" id="DS469517">
    <property type="protein sequence ID" value="EDO47859.1"/>
    <property type="molecule type" value="Genomic_DNA"/>
</dbReference>
<proteinExistence type="predicted"/>
<dbReference type="InParanoid" id="A7RL19"/>
<dbReference type="PANTHER" id="PTHR24249:SF372">
    <property type="entry name" value="G-PROTEIN COUPLED RECEPTORS FAMILY 1 PROFILE DOMAIN-CONTAINING PROTEIN"/>
    <property type="match status" value="1"/>
</dbReference>
<feature type="transmembrane region" description="Helical" evidence="9">
    <location>
        <begin position="30"/>
        <end position="53"/>
    </location>
</feature>
<evidence type="ECO:0000259" key="10">
    <source>
        <dbReference type="PROSITE" id="PS50262"/>
    </source>
</evidence>
<keyword evidence="3 9" id="KW-0812">Transmembrane</keyword>
<dbReference type="PROSITE" id="PS50262">
    <property type="entry name" value="G_PROTEIN_RECEP_F1_2"/>
    <property type="match status" value="1"/>
</dbReference>
<dbReference type="InterPro" id="IPR000276">
    <property type="entry name" value="GPCR_Rhodpsn"/>
</dbReference>
<feature type="domain" description="G-protein coupled receptors family 1 profile" evidence="10">
    <location>
        <begin position="10"/>
        <end position="183"/>
    </location>
</feature>
<dbReference type="GO" id="GO:0045202">
    <property type="term" value="C:synapse"/>
    <property type="evidence" value="ECO:0007669"/>
    <property type="project" value="GOC"/>
</dbReference>
<evidence type="ECO:0000256" key="7">
    <source>
        <dbReference type="ARBA" id="ARBA00023170"/>
    </source>
</evidence>
<keyword evidence="5" id="KW-0297">G-protein coupled receptor</keyword>
<sequence length="183" mass="20237">IIISILGACGNSTVIMVVVMNKRLHTFTNYLLVNLSVADFLVSVVAIPFRVIHGHDSGEVLPPCHVTLGLTVLFDGASRINITLIALDRLIAIKWPFKYRQLSTIKVLLSSVVCVWIFGVVFGLLPVNGIGLNSGETRKEMCFFHSSLSDSYVYSYLVLFCILPLVIVVPVNVFLFTASYKQM</sequence>
<evidence type="ECO:0000256" key="8">
    <source>
        <dbReference type="ARBA" id="ARBA00023224"/>
    </source>
</evidence>
<dbReference type="HOGENOM" id="CLU_1478635_0_0_1"/>
<comment type="subcellular location">
    <subcellularLocation>
        <location evidence="1">Cell membrane</location>
        <topology evidence="1">Multi-pass membrane protein</topology>
    </subcellularLocation>
</comment>
<keyword evidence="2" id="KW-1003">Cell membrane</keyword>
<evidence type="ECO:0000256" key="1">
    <source>
        <dbReference type="ARBA" id="ARBA00004651"/>
    </source>
</evidence>
<feature type="transmembrane region" description="Helical" evidence="9">
    <location>
        <begin position="107"/>
        <end position="132"/>
    </location>
</feature>
<dbReference type="PANTHER" id="PTHR24249">
    <property type="entry name" value="HISTAMINE RECEPTOR-RELATED G-PROTEIN COUPLED RECEPTOR"/>
    <property type="match status" value="1"/>
</dbReference>
<evidence type="ECO:0000256" key="3">
    <source>
        <dbReference type="ARBA" id="ARBA00022692"/>
    </source>
</evidence>
<dbReference type="PRINTS" id="PR00237">
    <property type="entry name" value="GPCRRHODOPSN"/>
</dbReference>
<evidence type="ECO:0000256" key="5">
    <source>
        <dbReference type="ARBA" id="ARBA00023040"/>
    </source>
</evidence>
<dbReference type="eggNOG" id="KOG3656">
    <property type="taxonomic scope" value="Eukaryota"/>
</dbReference>
<feature type="non-terminal residue" evidence="11">
    <location>
        <position position="1"/>
    </location>
</feature>
<dbReference type="GO" id="GO:0007187">
    <property type="term" value="P:G protein-coupled receptor signaling pathway, coupled to cyclic nucleotide second messenger"/>
    <property type="evidence" value="ECO:0000318"/>
    <property type="project" value="GO_Central"/>
</dbReference>
<evidence type="ECO:0000256" key="2">
    <source>
        <dbReference type="ARBA" id="ARBA00022475"/>
    </source>
</evidence>
<name>A7RL19_NEMVE</name>
<protein>
    <recommendedName>
        <fullName evidence="10">G-protein coupled receptors family 1 profile domain-containing protein</fullName>
    </recommendedName>
</protein>